<dbReference type="SUPFAM" id="SSF51713">
    <property type="entry name" value="tRNA-guanine transglycosylase"/>
    <property type="match status" value="1"/>
</dbReference>
<feature type="active site" description="Proton acceptor" evidence="6">
    <location>
        <position position="431"/>
    </location>
</feature>
<dbReference type="PANTHER" id="PTHR43530">
    <property type="entry name" value="QUEUINE TRNA-RIBOSYLTRANSFERASE CATALYTIC SUBUNIT 1"/>
    <property type="match status" value="1"/>
</dbReference>
<dbReference type="GO" id="GO:0046872">
    <property type="term" value="F:metal ion binding"/>
    <property type="evidence" value="ECO:0007669"/>
    <property type="project" value="UniProtKB-KW"/>
</dbReference>
<dbReference type="GO" id="GO:0005829">
    <property type="term" value="C:cytosol"/>
    <property type="evidence" value="ECO:0007669"/>
    <property type="project" value="TreeGrafter"/>
</dbReference>
<dbReference type="Gene3D" id="3.40.50.720">
    <property type="entry name" value="NAD(P)-binding Rossmann-like Domain"/>
    <property type="match status" value="1"/>
</dbReference>
<evidence type="ECO:0000256" key="2">
    <source>
        <dbReference type="ARBA" id="ARBA00022679"/>
    </source>
</evidence>
<comment type="subcellular location">
    <subcellularLocation>
        <location evidence="6">Cytoplasm</location>
    </subcellularLocation>
</comment>
<feature type="domain" description="Enoyl reductase (ER)" evidence="7">
    <location>
        <begin position="15"/>
        <end position="340"/>
    </location>
</feature>
<evidence type="ECO:0000256" key="1">
    <source>
        <dbReference type="ARBA" id="ARBA00022676"/>
    </source>
</evidence>
<dbReference type="SUPFAM" id="SSF51735">
    <property type="entry name" value="NAD(P)-binding Rossmann-fold domains"/>
    <property type="match status" value="1"/>
</dbReference>
<dbReference type="NCBIfam" id="TIGR00430">
    <property type="entry name" value="Q_tRNA_tgt"/>
    <property type="match status" value="1"/>
</dbReference>
<evidence type="ECO:0000256" key="5">
    <source>
        <dbReference type="ARBA" id="ARBA00022833"/>
    </source>
</evidence>
<evidence type="ECO:0000256" key="6">
    <source>
        <dbReference type="HAMAP-Rule" id="MF_03218"/>
    </source>
</evidence>
<dbReference type="InterPro" id="IPR002616">
    <property type="entry name" value="tRNA_ribo_trans-like"/>
</dbReference>
<dbReference type="InterPro" id="IPR004803">
    <property type="entry name" value="TGT"/>
</dbReference>
<dbReference type="GO" id="GO:0006400">
    <property type="term" value="P:tRNA modification"/>
    <property type="evidence" value="ECO:0007669"/>
    <property type="project" value="InterPro"/>
</dbReference>
<dbReference type="Gene3D" id="3.20.20.105">
    <property type="entry name" value="Queuine tRNA-ribosyltransferase-like"/>
    <property type="match status" value="1"/>
</dbReference>
<feature type="binding site" evidence="6">
    <location>
        <position position="554"/>
    </location>
    <ligand>
        <name>substrate</name>
    </ligand>
</feature>
<feature type="binding site" evidence="6">
    <location>
        <position position="673"/>
    </location>
    <ligand>
        <name>Zn(2+)</name>
        <dbReference type="ChEBI" id="CHEBI:29105"/>
    </ligand>
</feature>
<dbReference type="InterPro" id="IPR011032">
    <property type="entry name" value="GroES-like_sf"/>
</dbReference>
<gene>
    <name evidence="8" type="ORF">GCK32_003187</name>
</gene>
<feature type="binding site" evidence="6">
    <location>
        <position position="527"/>
    </location>
    <ligand>
        <name>substrate</name>
    </ligand>
</feature>
<accession>A0AAN8ITW0</accession>
<dbReference type="Pfam" id="PF08240">
    <property type="entry name" value="ADH_N"/>
    <property type="match status" value="1"/>
</dbReference>
<dbReference type="HAMAP" id="MF_00168">
    <property type="entry name" value="Q_tRNA_Tgt"/>
    <property type="match status" value="1"/>
</dbReference>
<feature type="active site" description="Nucleophile" evidence="6">
    <location>
        <position position="604"/>
    </location>
</feature>
<dbReference type="NCBIfam" id="TIGR00449">
    <property type="entry name" value="tgt_general"/>
    <property type="match status" value="1"/>
</dbReference>
<keyword evidence="1 6" id="KW-0328">Glycosyltransferase</keyword>
<comment type="caution">
    <text evidence="8">The sequence shown here is derived from an EMBL/GenBank/DDBJ whole genome shotgun (WGS) entry which is preliminary data.</text>
</comment>
<dbReference type="SMART" id="SM00829">
    <property type="entry name" value="PKS_ER"/>
    <property type="match status" value="1"/>
</dbReference>
<comment type="similarity">
    <text evidence="6">Belongs to the queuine tRNA-ribosyltransferase family.</text>
</comment>
<dbReference type="InterPro" id="IPR013154">
    <property type="entry name" value="ADH-like_N"/>
</dbReference>
<dbReference type="EMBL" id="WIXE01000449">
    <property type="protein sequence ID" value="KAK5986579.1"/>
    <property type="molecule type" value="Genomic_DNA"/>
</dbReference>
<evidence type="ECO:0000256" key="4">
    <source>
        <dbReference type="ARBA" id="ARBA00022723"/>
    </source>
</evidence>
<feature type="binding site" evidence="6">
    <location>
        <position position="645"/>
    </location>
    <ligand>
        <name>Zn(2+)</name>
        <dbReference type="ChEBI" id="CHEBI:29105"/>
    </ligand>
</feature>
<evidence type="ECO:0000313" key="8">
    <source>
        <dbReference type="EMBL" id="KAK5986579.1"/>
    </source>
</evidence>
<protein>
    <recommendedName>
        <fullName evidence="6">Queuine tRNA-ribosyltransferase catalytic subunit 1</fullName>
        <ecNumber evidence="6">2.4.2.64</ecNumber>
    </recommendedName>
    <alternativeName>
        <fullName evidence="6">Guanine insertion enzyme</fullName>
    </alternativeName>
    <alternativeName>
        <fullName evidence="6">tRNA-guanine transglycosylase</fullName>
    </alternativeName>
</protein>
<dbReference type="GO" id="GO:0008479">
    <property type="term" value="F:tRNA-guanosine(34) queuine transglycosylase activity"/>
    <property type="evidence" value="ECO:0007669"/>
    <property type="project" value="UniProtKB-UniRule"/>
</dbReference>
<evidence type="ECO:0000313" key="9">
    <source>
        <dbReference type="Proteomes" id="UP001331761"/>
    </source>
</evidence>
<dbReference type="EC" id="2.4.2.64" evidence="6"/>
<dbReference type="Pfam" id="PF01702">
    <property type="entry name" value="TGT"/>
    <property type="match status" value="1"/>
</dbReference>
<feature type="binding site" evidence="6">
    <location>
        <begin position="431"/>
        <end position="435"/>
    </location>
    <ligand>
        <name>substrate</name>
    </ligand>
</feature>
<feature type="binding site" evidence="6">
    <location>
        <position position="648"/>
    </location>
    <ligand>
        <name>Zn(2+)</name>
        <dbReference type="ChEBI" id="CHEBI:29105"/>
    </ligand>
</feature>
<dbReference type="InterPro" id="IPR013149">
    <property type="entry name" value="ADH-like_C"/>
</dbReference>
<dbReference type="Pfam" id="PF00107">
    <property type="entry name" value="ADH_zinc_N"/>
    <property type="match status" value="1"/>
</dbReference>
<feature type="binding site" evidence="6">
    <location>
        <position position="643"/>
    </location>
    <ligand>
        <name>Zn(2+)</name>
        <dbReference type="ChEBI" id="CHEBI:29105"/>
    </ligand>
</feature>
<keyword evidence="2 6" id="KW-0808">Transferase</keyword>
<dbReference type="Proteomes" id="UP001331761">
    <property type="component" value="Unassembled WGS sequence"/>
</dbReference>
<feature type="binding site" evidence="6">
    <location>
        <position position="485"/>
    </location>
    <ligand>
        <name>substrate</name>
    </ligand>
</feature>
<keyword evidence="3 6" id="KW-0819">tRNA processing</keyword>
<comment type="subunit">
    <text evidence="6">Heterodimer of a catalytic subunit and an accessory subunit.</text>
</comment>
<comment type="function">
    <text evidence="6">Catalytic subunit of the queuine tRNA-ribosyltransferase (TGT) that catalyzes the base-exchange of a guanine (G) residue with queuine (Q) at position 34 (anticodon wobble position) in tRNAs with GU(N) anticodons (tRNA-Asp, -Asn, -His and -Tyr), resulting in the hypermodified nucleoside queuosine (7-(((4,5-cis-dihydroxy-2-cyclopenten-1-yl)amino)methyl)-7-deazaguanosine). Catalysis occurs through a double-displacement mechanism. The nucleophile active site attacks the C1' of nucleotide 34 to detach the guanine base from the RNA, forming a covalent enzyme-RNA intermediate. The proton acceptor active site deprotonates the incoming queuine, allowing a nucleophilic attack on the C1' of the ribose to form the product.</text>
</comment>
<proteinExistence type="inferred from homology"/>
<comment type="catalytic activity">
    <reaction evidence="6">
        <text>guanosine(34) in tRNA + queuine = queuosine(34) in tRNA + guanine</text>
        <dbReference type="Rhea" id="RHEA:16633"/>
        <dbReference type="Rhea" id="RHEA-COMP:10341"/>
        <dbReference type="Rhea" id="RHEA-COMP:18571"/>
        <dbReference type="ChEBI" id="CHEBI:16235"/>
        <dbReference type="ChEBI" id="CHEBI:17433"/>
        <dbReference type="ChEBI" id="CHEBI:74269"/>
        <dbReference type="ChEBI" id="CHEBI:194431"/>
        <dbReference type="EC" id="2.4.2.64"/>
    </reaction>
</comment>
<comment type="cofactor">
    <cofactor evidence="6">
        <name>Zn(2+)</name>
        <dbReference type="ChEBI" id="CHEBI:29105"/>
    </cofactor>
</comment>
<dbReference type="InterPro" id="IPR036291">
    <property type="entry name" value="NAD(P)-bd_dom_sf"/>
</dbReference>
<keyword evidence="5 6" id="KW-0862">Zinc</keyword>
<dbReference type="GO" id="GO:0016491">
    <property type="term" value="F:oxidoreductase activity"/>
    <property type="evidence" value="ECO:0007669"/>
    <property type="project" value="InterPro"/>
</dbReference>
<feature type="region of interest" description="RNA binding" evidence="6">
    <location>
        <begin position="585"/>
        <end position="591"/>
    </location>
</feature>
<sequence>MSVTRNRRISLGSPKDLKEVKFFDEEPIPDVPAKGARVKVCYAGVCLTDREVTNTKQARVTNGIKDTSLFPGYEVSGVVESFGTESTPEEYDLKIGDKVIVWPTDEMCSHGYADYVAVPTLHFLVKIPDSLSMHVASILPAGATWALSAVLQARPIVEAFSQSKGFCNILIVGAGGLGLWLLKLAKHFLVAHHDKKIRLMVADAKEERLCLAERNGADFVVHWDDSEFEEYLIMRTKDVARTGVNVVFDFVTSPRTVTRSLKCLAEGGVLFVGGLSGLDVQLPIKLVAKNRLAIMGVTRGSIEQLKNLVHLIAGGQIEAPDYVVYPVNQASQNFMVADHAPGMKFEILRTSGRARYGILSLPHSKVKTPVFMPVGTQGTMKGILPEQLIAMDCRILLCNTYHLGHRPGHEHVQKAGGLHKMMNWPRSILTDSGGFQMVSLSKLMSVDENGVNFESPHTGEQMSLTPEMSIEIQQALGADIMMQLDHVVHVLTTGNIVEEAMERSVRWLDRCEEAHTRSDQALFPIVQGGLDLELRKKCTEEMAKRAKVGIAIGGLSGGEEKSQFWRVVAACCEALPKHLPRYVMGVGFPVDLVICSLLGADMFDCVYPTRTARFGTALVRRGGLMHLNQKQFNDDFRPIEEDCDCNTCQTYTRAYIHMIMNKETVGCHLLSVHNIRHQLRLMEDVRDAIDSGKIQEFLDRFLKEAFSAEPVPQWVGPSAPTVTLTTIKMFLMVDFDVTKSETGGKELRRR</sequence>
<feature type="region of interest" description="RNA binding; important for wobble base 34 recognition" evidence="6">
    <location>
        <begin position="609"/>
        <end position="613"/>
    </location>
</feature>
<dbReference type="InterPro" id="IPR036511">
    <property type="entry name" value="TGT-like_sf"/>
</dbReference>
<reference evidence="8 9" key="1">
    <citation type="submission" date="2019-10" db="EMBL/GenBank/DDBJ databases">
        <title>Assembly and Annotation for the nematode Trichostrongylus colubriformis.</title>
        <authorList>
            <person name="Martin J."/>
        </authorList>
    </citation>
    <scope>NUCLEOTIDE SEQUENCE [LARGE SCALE GENOMIC DNA]</scope>
    <source>
        <strain evidence="8">G859</strain>
        <tissue evidence="8">Whole worm</tissue>
    </source>
</reference>
<dbReference type="SUPFAM" id="SSF50129">
    <property type="entry name" value="GroES-like"/>
    <property type="match status" value="1"/>
</dbReference>
<evidence type="ECO:0000256" key="3">
    <source>
        <dbReference type="ARBA" id="ARBA00022694"/>
    </source>
</evidence>
<organism evidence="8 9">
    <name type="scientific">Trichostrongylus colubriformis</name>
    <name type="common">Black scour worm</name>
    <dbReference type="NCBI Taxonomy" id="6319"/>
    <lineage>
        <taxon>Eukaryota</taxon>
        <taxon>Metazoa</taxon>
        <taxon>Ecdysozoa</taxon>
        <taxon>Nematoda</taxon>
        <taxon>Chromadorea</taxon>
        <taxon>Rhabditida</taxon>
        <taxon>Rhabditina</taxon>
        <taxon>Rhabditomorpha</taxon>
        <taxon>Strongyloidea</taxon>
        <taxon>Trichostrongylidae</taxon>
        <taxon>Trichostrongylus</taxon>
    </lineage>
</organism>
<keyword evidence="6" id="KW-0963">Cytoplasm</keyword>
<name>A0AAN8ITW0_TRICO</name>
<keyword evidence="4 6" id="KW-0479">Metal-binding</keyword>
<dbReference type="InterPro" id="IPR020843">
    <property type="entry name" value="ER"/>
</dbReference>
<evidence type="ECO:0000259" key="7">
    <source>
        <dbReference type="SMART" id="SM00829"/>
    </source>
</evidence>
<dbReference type="Gene3D" id="3.90.180.10">
    <property type="entry name" value="Medium-chain alcohol dehydrogenases, catalytic domain"/>
    <property type="match status" value="1"/>
</dbReference>
<dbReference type="PANTHER" id="PTHR43530:SF1">
    <property type="entry name" value="QUEUINE TRNA-RIBOSYLTRANSFERASE CATALYTIC SUBUNIT 1"/>
    <property type="match status" value="1"/>
</dbReference>
<keyword evidence="9" id="KW-1185">Reference proteome</keyword>
<dbReference type="AlphaFoldDB" id="A0AAN8ITW0"/>